<sequence>MNAQTIWTVQFARTAAIVEIASAQFAKIRGAEFSSLVLTTDPDRNPWDPRESGFKSLQNQAKKPHFGCVNSDPDPCLSRRIQIRDSRMDLCFSSTLNSK</sequence>
<organism evidence="1 2">
    <name type="scientific">Romanomermis culicivorax</name>
    <name type="common">Nematode worm</name>
    <dbReference type="NCBI Taxonomy" id="13658"/>
    <lineage>
        <taxon>Eukaryota</taxon>
        <taxon>Metazoa</taxon>
        <taxon>Ecdysozoa</taxon>
        <taxon>Nematoda</taxon>
        <taxon>Enoplea</taxon>
        <taxon>Dorylaimia</taxon>
        <taxon>Mermithida</taxon>
        <taxon>Mermithoidea</taxon>
        <taxon>Mermithidae</taxon>
        <taxon>Romanomermis</taxon>
    </lineage>
</organism>
<dbReference type="WBParaSite" id="nRc.2.0.1.t20281-RA">
    <property type="protein sequence ID" value="nRc.2.0.1.t20281-RA"/>
    <property type="gene ID" value="nRc.2.0.1.g20281"/>
</dbReference>
<name>A0A915J1E2_ROMCU</name>
<protein>
    <submittedName>
        <fullName evidence="2">Uncharacterized protein</fullName>
    </submittedName>
</protein>
<evidence type="ECO:0000313" key="1">
    <source>
        <dbReference type="Proteomes" id="UP000887565"/>
    </source>
</evidence>
<dbReference type="Proteomes" id="UP000887565">
    <property type="component" value="Unplaced"/>
</dbReference>
<keyword evidence="1" id="KW-1185">Reference proteome</keyword>
<dbReference type="AlphaFoldDB" id="A0A915J1E2"/>
<reference evidence="2" key="1">
    <citation type="submission" date="2022-11" db="UniProtKB">
        <authorList>
            <consortium name="WormBaseParasite"/>
        </authorList>
    </citation>
    <scope>IDENTIFICATION</scope>
</reference>
<evidence type="ECO:0000313" key="2">
    <source>
        <dbReference type="WBParaSite" id="nRc.2.0.1.t20281-RA"/>
    </source>
</evidence>
<accession>A0A915J1E2</accession>
<proteinExistence type="predicted"/>